<reference evidence="1" key="1">
    <citation type="submission" date="2018-05" db="EMBL/GenBank/DDBJ databases">
        <authorList>
            <person name="Lanie J.A."/>
            <person name="Ng W.-L."/>
            <person name="Kazmierczak K.M."/>
            <person name="Andrzejewski T.M."/>
            <person name="Davidsen T.M."/>
            <person name="Wayne K.J."/>
            <person name="Tettelin H."/>
            <person name="Glass J.I."/>
            <person name="Rusch D."/>
            <person name="Podicherti R."/>
            <person name="Tsui H.-C.T."/>
            <person name="Winkler M.E."/>
        </authorList>
    </citation>
    <scope>NUCLEOTIDE SEQUENCE</scope>
</reference>
<sequence length="33" mass="3820">MIKIEGFEIIIIEKSIDLMVLIDHIIKKVVILV</sequence>
<evidence type="ECO:0000313" key="1">
    <source>
        <dbReference type="EMBL" id="SVB06225.1"/>
    </source>
</evidence>
<gene>
    <name evidence="1" type="ORF">METZ01_LOCUS159079</name>
</gene>
<dbReference type="EMBL" id="UINC01027270">
    <property type="protein sequence ID" value="SVB06225.1"/>
    <property type="molecule type" value="Genomic_DNA"/>
</dbReference>
<accession>A0A382AXH4</accession>
<dbReference type="AlphaFoldDB" id="A0A382AXH4"/>
<organism evidence="1">
    <name type="scientific">marine metagenome</name>
    <dbReference type="NCBI Taxonomy" id="408172"/>
    <lineage>
        <taxon>unclassified sequences</taxon>
        <taxon>metagenomes</taxon>
        <taxon>ecological metagenomes</taxon>
    </lineage>
</organism>
<protein>
    <submittedName>
        <fullName evidence="1">Uncharacterized protein</fullName>
    </submittedName>
</protein>
<name>A0A382AXH4_9ZZZZ</name>
<proteinExistence type="predicted"/>